<evidence type="ECO:0000313" key="2">
    <source>
        <dbReference type="Proteomes" id="UP000217289"/>
    </source>
</evidence>
<keyword evidence="2" id="KW-1185">Reference proteome</keyword>
<dbReference type="Proteomes" id="UP000217289">
    <property type="component" value="Chromosome"/>
</dbReference>
<evidence type="ECO:0000313" key="1">
    <source>
        <dbReference type="EMBL" id="ATB34209.1"/>
    </source>
</evidence>
<dbReference type="RefSeq" id="WP_157823933.1">
    <property type="nucleotide sequence ID" value="NZ_CP022163.1"/>
</dbReference>
<gene>
    <name evidence="1" type="ORF">MEBOL_007710</name>
</gene>
<dbReference type="EMBL" id="CP022163">
    <property type="protein sequence ID" value="ATB34209.1"/>
    <property type="molecule type" value="Genomic_DNA"/>
</dbReference>
<dbReference type="KEGG" id="mbd:MEBOL_007710"/>
<proteinExistence type="predicted"/>
<dbReference type="OrthoDB" id="5516334at2"/>
<reference evidence="1 2" key="1">
    <citation type="submission" date="2017-06" db="EMBL/GenBank/DDBJ databases">
        <authorList>
            <person name="Kim H.J."/>
            <person name="Triplett B.A."/>
        </authorList>
    </citation>
    <scope>NUCLEOTIDE SEQUENCE [LARGE SCALE GENOMIC DNA]</scope>
    <source>
        <strain evidence="1 2">DSM 14713</strain>
    </source>
</reference>
<protein>
    <submittedName>
        <fullName evidence="1">Uncharacterized protein</fullName>
    </submittedName>
</protein>
<dbReference type="AlphaFoldDB" id="A0A250IR49"/>
<accession>A0A250IR49</accession>
<sequence length="118" mass="13859">MSPVLRAGSLFEHMRHMCERPGMFSPDFTLDHLHLYMMGYENGRSDAGLPGQYKYFREWIYKRHPEWSDLPEWWAMQIHQANGGDLGQTLDEIIRLLDQFLATDGAEFVHHPVRITPD</sequence>
<organism evidence="1 2">
    <name type="scientific">Melittangium boletus DSM 14713</name>
    <dbReference type="NCBI Taxonomy" id="1294270"/>
    <lineage>
        <taxon>Bacteria</taxon>
        <taxon>Pseudomonadati</taxon>
        <taxon>Myxococcota</taxon>
        <taxon>Myxococcia</taxon>
        <taxon>Myxococcales</taxon>
        <taxon>Cystobacterineae</taxon>
        <taxon>Archangiaceae</taxon>
        <taxon>Melittangium</taxon>
    </lineage>
</organism>
<name>A0A250IR49_9BACT</name>